<dbReference type="GO" id="GO:0005829">
    <property type="term" value="C:cytosol"/>
    <property type="evidence" value="ECO:0000318"/>
    <property type="project" value="GO_Central"/>
</dbReference>
<evidence type="ECO:0000256" key="2">
    <source>
        <dbReference type="ARBA" id="ARBA00009085"/>
    </source>
</evidence>
<evidence type="ECO:0000256" key="5">
    <source>
        <dbReference type="RuleBase" id="RU366025"/>
    </source>
</evidence>
<keyword evidence="5" id="KW-0788">Thiol protease</keyword>
<dbReference type="InterPro" id="IPR018200">
    <property type="entry name" value="USP_CS"/>
</dbReference>
<dbReference type="FunFam" id="3.90.70.10:FF:000112">
    <property type="entry name" value="Ubiquitin carboxyl-terminal hydrolase"/>
    <property type="match status" value="1"/>
</dbReference>
<dbReference type="OrthoDB" id="27652at2759"/>
<evidence type="ECO:0000313" key="9">
    <source>
        <dbReference type="Proteomes" id="UP000001593"/>
    </source>
</evidence>
<dbReference type="PhylomeDB" id="A7RVM0"/>
<organism evidence="8 9">
    <name type="scientific">Nematostella vectensis</name>
    <name type="common">Starlet sea anemone</name>
    <dbReference type="NCBI Taxonomy" id="45351"/>
    <lineage>
        <taxon>Eukaryota</taxon>
        <taxon>Metazoa</taxon>
        <taxon>Cnidaria</taxon>
        <taxon>Anthozoa</taxon>
        <taxon>Hexacorallia</taxon>
        <taxon>Actiniaria</taxon>
        <taxon>Edwardsiidae</taxon>
        <taxon>Nematostella</taxon>
    </lineage>
</organism>
<sequence length="386" mass="44039">MGANTSQLEKEIGHEFPPNEHFFGLVNFGNTCYCNSVLQALFFCRPFRDKVLSYKPPSKRKETLLTCLADLFNNIASQKKKVGVIAPKKFVARLRKENELFDNYMQQDAHEFLNYLLNTIADLLQGEKVKEKEKEKHSSSGSISSKGSLSSASTIGSITPAIPNGTANCIINNPTTTNSNMRTETTWVHEMFEGTLTNETRCLCCESVSSKDESFLDLSVDVEQNTSITHCLRGFSSTETLCSEYKYFCETCCTKQEAQKRMRVKKLPKLLALHLKRFKYMEQLQRYTKLSYRVVFPFELRLFNTSDDAVNNDQLYDLVSVVIHCGSGPNRGHYITIVKSHGFWLLFDDDIVEKIEPHTIEDFYGLTSDIHKSSESGYILFYEARV</sequence>
<keyword evidence="5" id="KW-0833">Ubl conjugation pathway</keyword>
<evidence type="ECO:0000256" key="6">
    <source>
        <dbReference type="SAM" id="MobiDB-lite"/>
    </source>
</evidence>
<dbReference type="STRING" id="45351.A7RVM0"/>
<dbReference type="EMBL" id="DS469544">
    <property type="protein sequence ID" value="EDO44477.1"/>
    <property type="molecule type" value="Genomic_DNA"/>
</dbReference>
<dbReference type="PANTHER" id="PTHR24006:SF733">
    <property type="entry name" value="RE52890P"/>
    <property type="match status" value="1"/>
</dbReference>
<dbReference type="GO" id="GO:0016579">
    <property type="term" value="P:protein deubiquitination"/>
    <property type="evidence" value="ECO:0007669"/>
    <property type="project" value="InterPro"/>
</dbReference>
<dbReference type="PROSITE" id="PS00973">
    <property type="entry name" value="USP_2"/>
    <property type="match status" value="1"/>
</dbReference>
<feature type="domain" description="USP" evidence="7">
    <location>
        <begin position="23"/>
        <end position="385"/>
    </location>
</feature>
<dbReference type="AlphaFoldDB" id="A7RVM0"/>
<dbReference type="GO" id="GO:0006508">
    <property type="term" value="P:proteolysis"/>
    <property type="evidence" value="ECO:0007669"/>
    <property type="project" value="UniProtKB-KW"/>
</dbReference>
<evidence type="ECO:0000313" key="8">
    <source>
        <dbReference type="EMBL" id="EDO44477.1"/>
    </source>
</evidence>
<evidence type="ECO:0000256" key="4">
    <source>
        <dbReference type="ARBA" id="ARBA00022801"/>
    </source>
</evidence>
<dbReference type="InterPro" id="IPR001394">
    <property type="entry name" value="Peptidase_C19_UCH"/>
</dbReference>
<keyword evidence="4 5" id="KW-0378">Hydrolase</keyword>
<proteinExistence type="inferred from homology"/>
<dbReference type="GO" id="GO:0060255">
    <property type="term" value="P:regulation of macromolecule metabolic process"/>
    <property type="evidence" value="ECO:0007669"/>
    <property type="project" value="UniProtKB-ARBA"/>
</dbReference>
<dbReference type="OMA" id="QIECLNC"/>
<dbReference type="InParanoid" id="A7RVM0"/>
<dbReference type="Pfam" id="PF00443">
    <property type="entry name" value="UCH"/>
    <property type="match status" value="1"/>
</dbReference>
<evidence type="ECO:0000256" key="3">
    <source>
        <dbReference type="ARBA" id="ARBA00022670"/>
    </source>
</evidence>
<feature type="region of interest" description="Disordered" evidence="6">
    <location>
        <begin position="131"/>
        <end position="151"/>
    </location>
</feature>
<evidence type="ECO:0000259" key="7">
    <source>
        <dbReference type="PROSITE" id="PS50235"/>
    </source>
</evidence>
<keyword evidence="9" id="KW-1185">Reference proteome</keyword>
<comment type="similarity">
    <text evidence="2 5">Belongs to the peptidase C19 family.</text>
</comment>
<dbReference type="GO" id="GO:0004843">
    <property type="term" value="F:cysteine-type deubiquitinase activity"/>
    <property type="evidence" value="ECO:0000318"/>
    <property type="project" value="GO_Central"/>
</dbReference>
<dbReference type="PROSITE" id="PS00972">
    <property type="entry name" value="USP_1"/>
    <property type="match status" value="1"/>
</dbReference>
<evidence type="ECO:0000256" key="1">
    <source>
        <dbReference type="ARBA" id="ARBA00000707"/>
    </source>
</evidence>
<keyword evidence="3 5" id="KW-0645">Protease</keyword>
<dbReference type="KEGG" id="nve:5516407"/>
<reference evidence="8 9" key="1">
    <citation type="journal article" date="2007" name="Science">
        <title>Sea anemone genome reveals ancestral eumetazoan gene repertoire and genomic organization.</title>
        <authorList>
            <person name="Putnam N.H."/>
            <person name="Srivastava M."/>
            <person name="Hellsten U."/>
            <person name="Dirks B."/>
            <person name="Chapman J."/>
            <person name="Salamov A."/>
            <person name="Terry A."/>
            <person name="Shapiro H."/>
            <person name="Lindquist E."/>
            <person name="Kapitonov V.V."/>
            <person name="Jurka J."/>
            <person name="Genikhovich G."/>
            <person name="Grigoriev I.V."/>
            <person name="Lucas S.M."/>
            <person name="Steele R.E."/>
            <person name="Finnerty J.R."/>
            <person name="Technau U."/>
            <person name="Martindale M.Q."/>
            <person name="Rokhsar D.S."/>
        </authorList>
    </citation>
    <scope>NUCLEOTIDE SEQUENCE [LARGE SCALE GENOMIC DNA]</scope>
    <source>
        <strain evidence="9">CH2 X CH6</strain>
    </source>
</reference>
<gene>
    <name evidence="8" type="ORF">NEMVEDRAFT_v1g234541</name>
</gene>
<dbReference type="GO" id="GO:0005634">
    <property type="term" value="C:nucleus"/>
    <property type="evidence" value="ECO:0000318"/>
    <property type="project" value="GO_Central"/>
</dbReference>
<name>A7RVM0_NEMVE</name>
<dbReference type="GO" id="GO:0031647">
    <property type="term" value="P:regulation of protein stability"/>
    <property type="evidence" value="ECO:0000318"/>
    <property type="project" value="GO_Central"/>
</dbReference>
<dbReference type="EC" id="3.4.19.12" evidence="5"/>
<accession>A7RVM0</accession>
<dbReference type="Proteomes" id="UP000001593">
    <property type="component" value="Unassembled WGS sequence"/>
</dbReference>
<dbReference type="Gene3D" id="3.90.70.10">
    <property type="entry name" value="Cysteine proteinases"/>
    <property type="match status" value="1"/>
</dbReference>
<dbReference type="InterPro" id="IPR038765">
    <property type="entry name" value="Papain-like_cys_pep_sf"/>
</dbReference>
<dbReference type="HOGENOM" id="CLU_008279_2_0_1"/>
<feature type="compositionally biased region" description="Low complexity" evidence="6">
    <location>
        <begin position="139"/>
        <end position="151"/>
    </location>
</feature>
<dbReference type="InterPro" id="IPR028889">
    <property type="entry name" value="USP"/>
</dbReference>
<dbReference type="CDD" id="cd02663">
    <property type="entry name" value="Peptidase_C19G"/>
    <property type="match status" value="1"/>
</dbReference>
<dbReference type="InterPro" id="IPR050164">
    <property type="entry name" value="Peptidase_C19"/>
</dbReference>
<comment type="catalytic activity">
    <reaction evidence="1 5">
        <text>Thiol-dependent hydrolysis of ester, thioester, amide, peptide and isopeptide bonds formed by the C-terminal Gly of ubiquitin (a 76-residue protein attached to proteins as an intracellular targeting signal).</text>
        <dbReference type="EC" id="3.4.19.12"/>
    </reaction>
</comment>
<dbReference type="eggNOG" id="KOG1864">
    <property type="taxonomic scope" value="Eukaryota"/>
</dbReference>
<dbReference type="PROSITE" id="PS50235">
    <property type="entry name" value="USP_3"/>
    <property type="match status" value="1"/>
</dbReference>
<dbReference type="FunCoup" id="A7RVM0">
    <property type="interactions" value="398"/>
</dbReference>
<dbReference type="PANTHER" id="PTHR24006">
    <property type="entry name" value="UBIQUITIN CARBOXYL-TERMINAL HYDROLASE"/>
    <property type="match status" value="1"/>
</dbReference>
<dbReference type="SUPFAM" id="SSF54001">
    <property type="entry name" value="Cysteine proteinases"/>
    <property type="match status" value="1"/>
</dbReference>
<protein>
    <recommendedName>
        <fullName evidence="5">Ubiquitin carboxyl-terminal hydrolase</fullName>
        <ecNumber evidence="5">3.4.19.12</ecNumber>
    </recommendedName>
</protein>